<evidence type="ECO:0000259" key="1">
    <source>
        <dbReference type="Pfam" id="PF00144"/>
    </source>
</evidence>
<evidence type="ECO:0000313" key="3">
    <source>
        <dbReference type="Proteomes" id="UP001249851"/>
    </source>
</evidence>
<keyword evidence="3" id="KW-1185">Reference proteome</keyword>
<dbReference type="SUPFAM" id="SSF56601">
    <property type="entry name" value="beta-lactamase/transpeptidase-like"/>
    <property type="match status" value="1"/>
</dbReference>
<accession>A0AAD9VE68</accession>
<feature type="domain" description="Beta-lactamase-related" evidence="1">
    <location>
        <begin position="34"/>
        <end position="363"/>
    </location>
</feature>
<comment type="caution">
    <text evidence="2">The sequence shown here is derived from an EMBL/GenBank/DDBJ whole genome shotgun (WGS) entry which is preliminary data.</text>
</comment>
<reference evidence="2" key="1">
    <citation type="journal article" date="2023" name="G3 (Bethesda)">
        <title>Whole genome assembly and annotation of the endangered Caribbean coral Acropora cervicornis.</title>
        <authorList>
            <person name="Selwyn J.D."/>
            <person name="Vollmer S.V."/>
        </authorList>
    </citation>
    <scope>NUCLEOTIDE SEQUENCE</scope>
    <source>
        <strain evidence="2">K2</strain>
    </source>
</reference>
<dbReference type="Proteomes" id="UP001249851">
    <property type="component" value="Unassembled WGS sequence"/>
</dbReference>
<reference evidence="2" key="2">
    <citation type="journal article" date="2023" name="Science">
        <title>Genomic signatures of disease resistance in endangered staghorn corals.</title>
        <authorList>
            <person name="Vollmer S.V."/>
            <person name="Selwyn J.D."/>
            <person name="Despard B.A."/>
            <person name="Roesel C.L."/>
        </authorList>
    </citation>
    <scope>NUCLEOTIDE SEQUENCE</scope>
    <source>
        <strain evidence="2">K2</strain>
    </source>
</reference>
<protein>
    <submittedName>
        <fullName evidence="2">Fimbrial assembly protein FimD</fullName>
    </submittedName>
</protein>
<dbReference type="AlphaFoldDB" id="A0AAD9VE68"/>
<dbReference type="Gene3D" id="3.40.710.10">
    <property type="entry name" value="DD-peptidase/beta-lactamase superfamily"/>
    <property type="match status" value="1"/>
</dbReference>
<organism evidence="2 3">
    <name type="scientific">Acropora cervicornis</name>
    <name type="common">Staghorn coral</name>
    <dbReference type="NCBI Taxonomy" id="6130"/>
    <lineage>
        <taxon>Eukaryota</taxon>
        <taxon>Metazoa</taxon>
        <taxon>Cnidaria</taxon>
        <taxon>Anthozoa</taxon>
        <taxon>Hexacorallia</taxon>
        <taxon>Scleractinia</taxon>
        <taxon>Astrocoeniina</taxon>
        <taxon>Acroporidae</taxon>
        <taxon>Acropora</taxon>
    </lineage>
</organism>
<dbReference type="EMBL" id="JARQWQ010000007">
    <property type="protein sequence ID" value="KAK2570635.1"/>
    <property type="molecule type" value="Genomic_DNA"/>
</dbReference>
<gene>
    <name evidence="2" type="ORF">P5673_004319</name>
</gene>
<dbReference type="Pfam" id="PF00144">
    <property type="entry name" value="Beta-lactamase"/>
    <property type="match status" value="1"/>
</dbReference>
<dbReference type="InterPro" id="IPR050491">
    <property type="entry name" value="AmpC-like"/>
</dbReference>
<sequence length="674" mass="76500">MNFNNKPHLGDHKYWITSEPPKANRSRTLYMSPLDDIILDFMMEQDIPGASFALSYGGAAAGRKVDPDAMFRIASISKTITAVGIMRLVQDGRLSLEDKVFGSQGILNEYSPTVNGDSRIVNITVRHLLHHSAGWDRDRAGDPVFWKVGKRMNVEEPVTPKMLIQFMMGKKLQFAPGKRHAYSNLGFTVLGQVIEKTTGQSYEEFMLDVLKNMGIQNMKIGRTRKRDLTSEEVEYFHNRHPRLVRSIFPGGGRVPPQYGRWTIEQADAHGGWISTAVELLKFSLALEHGVNGNRMISPEMFQLMLEKPPFADDDVEEWYGFGLDIQDSGSTWGHSGQMEGTSGVLTRHRGGYAWALLFNSWAKDSDLNGLVKYGLTRSGLTARHHVDAGVDVPNSRVPLSSRNDSEEVTSEFDDALEIISTADNRQVIKIMVPFCHLWPLYDDLKRQGFELTWLNAMSVTDALYFSTIFFKSNENQATTLHLGLTANSCREYLERHPNLRPIHLETYVYNNEFLYAVILAPTTGIAWVINYDLTVAQHRKDITAMFKSGYNLTVQCLTEFRGRLHVSTIYEKVPSGECVAMFDLKPDYYQFEFNRHAKQGGTLSYLRAYHVKGQPRFSAIWTNQDAELSGTRHNVSKYGFLFELGEAAQNNFYAQCISSYMWEDVVNFAASWMK</sequence>
<dbReference type="PANTHER" id="PTHR46825">
    <property type="entry name" value="D-ALANYL-D-ALANINE-CARBOXYPEPTIDASE/ENDOPEPTIDASE AMPH"/>
    <property type="match status" value="1"/>
</dbReference>
<dbReference type="Pfam" id="PF17660">
    <property type="entry name" value="BTRD1"/>
    <property type="match status" value="3"/>
</dbReference>
<dbReference type="InterPro" id="IPR049511">
    <property type="entry name" value="PGH-like_rpt"/>
</dbReference>
<dbReference type="InterPro" id="IPR012338">
    <property type="entry name" value="Beta-lactam/transpept-like"/>
</dbReference>
<name>A0AAD9VE68_ACRCE</name>
<dbReference type="InterPro" id="IPR001466">
    <property type="entry name" value="Beta-lactam-related"/>
</dbReference>
<dbReference type="PANTHER" id="PTHR46825:SF9">
    <property type="entry name" value="BETA-LACTAMASE-RELATED DOMAIN-CONTAINING PROTEIN"/>
    <property type="match status" value="1"/>
</dbReference>
<proteinExistence type="predicted"/>
<evidence type="ECO:0000313" key="2">
    <source>
        <dbReference type="EMBL" id="KAK2570635.1"/>
    </source>
</evidence>